<dbReference type="STRING" id="45607.A0A2T0FPJ1"/>
<comment type="subcellular location">
    <subcellularLocation>
        <location evidence="7">Cytoplasm</location>
    </subcellularLocation>
    <subcellularLocation>
        <location evidence="7">Nucleus</location>
        <location evidence="7">Nucleolus</location>
    </subcellularLocation>
</comment>
<evidence type="ECO:0000256" key="6">
    <source>
        <dbReference type="ARBA" id="ARBA00023242"/>
    </source>
</evidence>
<dbReference type="GO" id="GO:0005737">
    <property type="term" value="C:cytoplasm"/>
    <property type="evidence" value="ECO:0007669"/>
    <property type="project" value="UniProtKB-SubCell"/>
</dbReference>
<comment type="caution">
    <text evidence="9">The sequence shown here is derived from an EMBL/GenBank/DDBJ whole genome shotgun (WGS) entry which is preliminary data.</text>
</comment>
<keyword evidence="5 7" id="KW-0963">Cytoplasm</keyword>
<dbReference type="Pfam" id="PF17777">
    <property type="entry name" value="RL10P_insert"/>
    <property type="match status" value="1"/>
</dbReference>
<dbReference type="InterPro" id="IPR001790">
    <property type="entry name" value="Ribosomal_uL10"/>
</dbReference>
<dbReference type="GO" id="GO:0000956">
    <property type="term" value="P:nuclear-transcribed mRNA catabolic process"/>
    <property type="evidence" value="ECO:0007669"/>
    <property type="project" value="TreeGrafter"/>
</dbReference>
<dbReference type="GO" id="GO:0005730">
    <property type="term" value="C:nucleolus"/>
    <property type="evidence" value="ECO:0007669"/>
    <property type="project" value="UniProtKB-SubCell"/>
</dbReference>
<dbReference type="Proteomes" id="UP000238350">
    <property type="component" value="Unassembled WGS sequence"/>
</dbReference>
<dbReference type="PANTHER" id="PTHR45841:SF1">
    <property type="entry name" value="MRNA TURNOVER PROTEIN 4 HOMOLOG"/>
    <property type="match status" value="1"/>
</dbReference>
<evidence type="ECO:0000256" key="1">
    <source>
        <dbReference type="ARBA" id="ARBA00004046"/>
    </source>
</evidence>
<dbReference type="FunFam" id="3.30.70.1730:FF:000005">
    <property type="entry name" value="Ribosome assembly factor mrt4"/>
    <property type="match status" value="1"/>
</dbReference>
<evidence type="ECO:0000256" key="7">
    <source>
        <dbReference type="RuleBase" id="RU364039"/>
    </source>
</evidence>
<sequence>MPKSARNKVVSLTQTEKKTRENKERIADLIRAGMDEYNFVWVLNVENMRNTFLKQIRQDWEGSRILFGRTKLMQKVIGRSPEDEYMENSHELCKVVQGDVGLLFTNEEPQVVTDYFESFVKTDFARSGLIAPLTFVIPEGVVYSTGGQQSPEEDVPLAHSLESTMRQLGMPTRLVNGKVTLSAPYTVCEKGQTLDSKQTRLLKQFGVACSQFKVNLRGYYSKKDAKVVLNDE</sequence>
<organism evidence="9 10">
    <name type="scientific">Wickerhamiella sorbophila</name>
    <dbReference type="NCBI Taxonomy" id="45607"/>
    <lineage>
        <taxon>Eukaryota</taxon>
        <taxon>Fungi</taxon>
        <taxon>Dikarya</taxon>
        <taxon>Ascomycota</taxon>
        <taxon>Saccharomycotina</taxon>
        <taxon>Dipodascomycetes</taxon>
        <taxon>Dipodascales</taxon>
        <taxon>Trichomonascaceae</taxon>
        <taxon>Wickerhamiella</taxon>
    </lineage>
</organism>
<dbReference type="GeneID" id="36518278"/>
<evidence type="ECO:0000256" key="5">
    <source>
        <dbReference type="ARBA" id="ARBA00022490"/>
    </source>
</evidence>
<evidence type="ECO:0000313" key="10">
    <source>
        <dbReference type="Proteomes" id="UP000238350"/>
    </source>
</evidence>
<dbReference type="GO" id="GO:0003723">
    <property type="term" value="F:RNA binding"/>
    <property type="evidence" value="ECO:0007669"/>
    <property type="project" value="TreeGrafter"/>
</dbReference>
<dbReference type="InterPro" id="IPR043164">
    <property type="entry name" value="Ribosomal_uL10-like_insert_sf"/>
</dbReference>
<dbReference type="SUPFAM" id="SSF160369">
    <property type="entry name" value="Ribosomal protein L10-like"/>
    <property type="match status" value="1"/>
</dbReference>
<comment type="subunit">
    <text evidence="3 7">Associates with the pre-60S ribosomal particle.</text>
</comment>
<comment type="similarity">
    <text evidence="2 7">Belongs to the universal ribosomal protein uL10 family.</text>
</comment>
<dbReference type="InterPro" id="IPR043141">
    <property type="entry name" value="Ribosomal_uL10-like_sf"/>
</dbReference>
<evidence type="ECO:0000256" key="4">
    <source>
        <dbReference type="ARBA" id="ARBA00015359"/>
    </source>
</evidence>
<dbReference type="GO" id="GO:0006364">
    <property type="term" value="P:rRNA processing"/>
    <property type="evidence" value="ECO:0007669"/>
    <property type="project" value="TreeGrafter"/>
</dbReference>
<keyword evidence="7" id="KW-0690">Ribosome biogenesis</keyword>
<feature type="domain" description="Large ribosomal subunit protein uL10-like insertion" evidence="8">
    <location>
        <begin position="125"/>
        <end position="207"/>
    </location>
</feature>
<evidence type="ECO:0000256" key="2">
    <source>
        <dbReference type="ARBA" id="ARBA00008889"/>
    </source>
</evidence>
<keyword evidence="6 7" id="KW-0539">Nucleus</keyword>
<dbReference type="OrthoDB" id="10262308at2759"/>
<dbReference type="PANTHER" id="PTHR45841">
    <property type="entry name" value="MRNA TURNOVER PROTEIN 4 MRTO4"/>
    <property type="match status" value="1"/>
</dbReference>
<accession>A0A2T0FPJ1</accession>
<dbReference type="CDD" id="cd05796">
    <property type="entry name" value="Ribosomal_P0_like"/>
    <property type="match status" value="1"/>
</dbReference>
<dbReference type="Gene3D" id="3.90.105.20">
    <property type="match status" value="1"/>
</dbReference>
<dbReference type="RefSeq" id="XP_024666855.1">
    <property type="nucleotide sequence ID" value="XM_024811087.1"/>
</dbReference>
<dbReference type="GO" id="GO:0030687">
    <property type="term" value="C:preribosome, large subunit precursor"/>
    <property type="evidence" value="ECO:0007669"/>
    <property type="project" value="TreeGrafter"/>
</dbReference>
<dbReference type="Pfam" id="PF00466">
    <property type="entry name" value="Ribosomal_L10"/>
    <property type="match status" value="1"/>
</dbReference>
<gene>
    <name evidence="9" type="ORF">B9G98_04530</name>
</gene>
<keyword evidence="10" id="KW-1185">Reference proteome</keyword>
<dbReference type="EMBL" id="NDIQ01000022">
    <property type="protein sequence ID" value="PRT56910.1"/>
    <property type="molecule type" value="Genomic_DNA"/>
</dbReference>
<dbReference type="Gene3D" id="3.30.70.1730">
    <property type="match status" value="1"/>
</dbReference>
<dbReference type="AlphaFoldDB" id="A0A2T0FPJ1"/>
<proteinExistence type="inferred from homology"/>
<reference evidence="9 10" key="1">
    <citation type="submission" date="2017-04" db="EMBL/GenBank/DDBJ databases">
        <title>Genome sequencing of [Candida] sorbophila.</title>
        <authorList>
            <person name="Ahn J.O."/>
        </authorList>
    </citation>
    <scope>NUCLEOTIDE SEQUENCE [LARGE SCALE GENOMIC DNA]</scope>
    <source>
        <strain evidence="9 10">DS02</strain>
    </source>
</reference>
<comment type="function">
    <text evidence="1 7">Component of the ribosome assembly machinery. Nuclear paralog of the ribosomal protein P0, it binds pre-60S subunits at an early stage of assembly in the nucleolus, and is replaced by P0 in cytoplasmic pre-60S subunits and mature 80S ribosomes.</text>
</comment>
<dbReference type="InterPro" id="IPR051742">
    <property type="entry name" value="Ribosome_Assembly_uL10"/>
</dbReference>
<dbReference type="FunFam" id="3.90.105.20:FF:000003">
    <property type="entry name" value="Ribosome assembly factor mrt4"/>
    <property type="match status" value="1"/>
</dbReference>
<evidence type="ECO:0000256" key="3">
    <source>
        <dbReference type="ARBA" id="ARBA00011117"/>
    </source>
</evidence>
<protein>
    <recommendedName>
        <fullName evidence="4 7">Ribosome assembly factor mrt4</fullName>
    </recommendedName>
</protein>
<dbReference type="InterPro" id="IPR040637">
    <property type="entry name" value="Ribosomal_uL10-like_insert"/>
</dbReference>
<evidence type="ECO:0000259" key="8">
    <source>
        <dbReference type="Pfam" id="PF17777"/>
    </source>
</evidence>
<dbReference type="GO" id="GO:0000027">
    <property type="term" value="P:ribosomal large subunit assembly"/>
    <property type="evidence" value="ECO:0007669"/>
    <property type="project" value="InterPro"/>
</dbReference>
<evidence type="ECO:0000313" key="9">
    <source>
        <dbReference type="EMBL" id="PRT56910.1"/>
    </source>
</evidence>
<dbReference type="InterPro" id="IPR033867">
    <property type="entry name" value="Mrt4"/>
</dbReference>
<name>A0A2T0FPJ1_9ASCO</name>